<dbReference type="EMBL" id="BAABAL010000020">
    <property type="protein sequence ID" value="GAA4031896.1"/>
    <property type="molecule type" value="Genomic_DNA"/>
</dbReference>
<proteinExistence type="predicted"/>
<evidence type="ECO:0008006" key="3">
    <source>
        <dbReference type="Google" id="ProtNLM"/>
    </source>
</evidence>
<accession>A0ABP7TVZ6</accession>
<comment type="caution">
    <text evidence="1">The sequence shown here is derived from an EMBL/GenBank/DDBJ whole genome shotgun (WGS) entry which is preliminary data.</text>
</comment>
<sequence length="155" mass="16879">MAGMQTAIGFEFPAADWLDPFDVDEPRTQWFYVNDDKLSRAWIAPADGNASDALGDGYHSGVFTNPRSCLYVLEKAAIVLGGSVVREWTPTASATPPVEKTCGQHNGRFYVHPQAQQHLRIHDGVSYPTYAEALAAPAPEGLTVVARVLDGTSMW</sequence>
<dbReference type="Proteomes" id="UP001501747">
    <property type="component" value="Unassembled WGS sequence"/>
</dbReference>
<evidence type="ECO:0000313" key="2">
    <source>
        <dbReference type="Proteomes" id="UP001501747"/>
    </source>
</evidence>
<evidence type="ECO:0000313" key="1">
    <source>
        <dbReference type="EMBL" id="GAA4031896.1"/>
    </source>
</evidence>
<keyword evidence="2" id="KW-1185">Reference proteome</keyword>
<name>A0ABP7TVZ6_9PSEU</name>
<protein>
    <recommendedName>
        <fullName evidence="3">WW domain-containing protein</fullName>
    </recommendedName>
</protein>
<organism evidence="1 2">
    <name type="scientific">Allokutzneria multivorans</name>
    <dbReference type="NCBI Taxonomy" id="1142134"/>
    <lineage>
        <taxon>Bacteria</taxon>
        <taxon>Bacillati</taxon>
        <taxon>Actinomycetota</taxon>
        <taxon>Actinomycetes</taxon>
        <taxon>Pseudonocardiales</taxon>
        <taxon>Pseudonocardiaceae</taxon>
        <taxon>Allokutzneria</taxon>
    </lineage>
</organism>
<gene>
    <name evidence="1" type="ORF">GCM10022247_66190</name>
</gene>
<reference evidence="2" key="1">
    <citation type="journal article" date="2019" name="Int. J. Syst. Evol. Microbiol.">
        <title>The Global Catalogue of Microorganisms (GCM) 10K type strain sequencing project: providing services to taxonomists for standard genome sequencing and annotation.</title>
        <authorList>
            <consortium name="The Broad Institute Genomics Platform"/>
            <consortium name="The Broad Institute Genome Sequencing Center for Infectious Disease"/>
            <person name="Wu L."/>
            <person name="Ma J."/>
        </authorList>
    </citation>
    <scope>NUCLEOTIDE SEQUENCE [LARGE SCALE GENOMIC DNA]</scope>
    <source>
        <strain evidence="2">JCM 17342</strain>
    </source>
</reference>